<comment type="caution">
    <text evidence="2">The sequence shown here is derived from an EMBL/GenBank/DDBJ whole genome shotgun (WGS) entry which is preliminary data.</text>
</comment>
<dbReference type="OrthoDB" id="196847at2759"/>
<dbReference type="PANTHER" id="PTHR42791">
    <property type="entry name" value="GNAT FAMILY ACETYLTRANSFERASE"/>
    <property type="match status" value="1"/>
</dbReference>
<reference evidence="2 3" key="1">
    <citation type="submission" date="2018-08" db="EMBL/GenBank/DDBJ databases">
        <title>Draft genome of the lignicolous fungus Coniochaeta pulveracea.</title>
        <authorList>
            <person name="Borstlap C.J."/>
            <person name="De Witt R.N."/>
            <person name="Botha A."/>
            <person name="Volschenk H."/>
        </authorList>
    </citation>
    <scope>NUCLEOTIDE SEQUENCE [LARGE SCALE GENOMIC DNA]</scope>
    <source>
        <strain evidence="2 3">CAB683</strain>
    </source>
</reference>
<dbReference type="AlphaFoldDB" id="A0A420YGC6"/>
<dbReference type="STRING" id="177199.A0A420YGC6"/>
<evidence type="ECO:0000313" key="3">
    <source>
        <dbReference type="Proteomes" id="UP000275385"/>
    </source>
</evidence>
<dbReference type="SUPFAM" id="SSF55729">
    <property type="entry name" value="Acyl-CoA N-acyltransferases (Nat)"/>
    <property type="match status" value="1"/>
</dbReference>
<dbReference type="Proteomes" id="UP000275385">
    <property type="component" value="Unassembled WGS sequence"/>
</dbReference>
<dbReference type="InterPro" id="IPR052523">
    <property type="entry name" value="Trichothecene_AcTrans"/>
</dbReference>
<dbReference type="EMBL" id="QVQW01000011">
    <property type="protein sequence ID" value="RKU46920.1"/>
    <property type="molecule type" value="Genomic_DNA"/>
</dbReference>
<dbReference type="InterPro" id="IPR016181">
    <property type="entry name" value="Acyl_CoA_acyltransferase"/>
</dbReference>
<protein>
    <recommendedName>
        <fullName evidence="1">N-acetyltransferase domain-containing protein</fullName>
    </recommendedName>
</protein>
<name>A0A420YGC6_9PEZI</name>
<dbReference type="Gene3D" id="3.40.630.30">
    <property type="match status" value="1"/>
</dbReference>
<gene>
    <name evidence="2" type="ORF">DL546_003562</name>
</gene>
<keyword evidence="3" id="KW-1185">Reference proteome</keyword>
<evidence type="ECO:0000313" key="2">
    <source>
        <dbReference type="EMBL" id="RKU46920.1"/>
    </source>
</evidence>
<dbReference type="PANTHER" id="PTHR42791:SF17">
    <property type="entry name" value="ACETYLTRANSFERASE, GNAT FAMILY FAMILY (AFU_ORTHOLOGUE AFUA_8G05690)"/>
    <property type="match status" value="1"/>
</dbReference>
<proteinExistence type="predicted"/>
<organism evidence="2 3">
    <name type="scientific">Coniochaeta pulveracea</name>
    <dbReference type="NCBI Taxonomy" id="177199"/>
    <lineage>
        <taxon>Eukaryota</taxon>
        <taxon>Fungi</taxon>
        <taxon>Dikarya</taxon>
        <taxon>Ascomycota</taxon>
        <taxon>Pezizomycotina</taxon>
        <taxon>Sordariomycetes</taxon>
        <taxon>Sordariomycetidae</taxon>
        <taxon>Coniochaetales</taxon>
        <taxon>Coniochaetaceae</taxon>
        <taxon>Coniochaeta</taxon>
    </lineage>
</organism>
<evidence type="ECO:0000259" key="1">
    <source>
        <dbReference type="PROSITE" id="PS51186"/>
    </source>
</evidence>
<accession>A0A420YGC6</accession>
<dbReference type="PROSITE" id="PS51186">
    <property type="entry name" value="GNAT"/>
    <property type="match status" value="1"/>
</dbReference>
<feature type="domain" description="N-acetyltransferase" evidence="1">
    <location>
        <begin position="5"/>
        <end position="211"/>
    </location>
</feature>
<dbReference type="GO" id="GO:0016747">
    <property type="term" value="F:acyltransferase activity, transferring groups other than amino-acyl groups"/>
    <property type="evidence" value="ECO:0007669"/>
    <property type="project" value="InterPro"/>
</dbReference>
<sequence length="243" mass="27431">MAPKVQIRPATEADVATIVDIHNDSFGPSLMNRLMYPNGISAESDAKFGESILKQIRNPPSRETGDEQIWLAYLPEENDEVIAFAMWTVFREERPEEEWSKVASLGEPGPEVNVPFYEEFIGGLHKMRKRWMKGDKGLLLRMLCCRTARHRLGAGSALLRWGCELADREGLVTWLEASPEGYGAYRKFGFEPVEVQDLKVVEKWGAAKKLGDNWGEKSAVEFAGEVPEGIYRNAMMRRLPAKA</sequence>
<dbReference type="InterPro" id="IPR000182">
    <property type="entry name" value="GNAT_dom"/>
</dbReference>